<accession>A0AAD7BRS0</accession>
<dbReference type="AlphaFoldDB" id="A0AAD7BRS0"/>
<evidence type="ECO:0000313" key="3">
    <source>
        <dbReference type="Proteomes" id="UP001221142"/>
    </source>
</evidence>
<evidence type="ECO:0000313" key="2">
    <source>
        <dbReference type="EMBL" id="KAJ7628706.1"/>
    </source>
</evidence>
<feature type="region of interest" description="Disordered" evidence="1">
    <location>
        <begin position="241"/>
        <end position="271"/>
    </location>
</feature>
<feature type="compositionally biased region" description="Acidic residues" evidence="1">
    <location>
        <begin position="260"/>
        <end position="271"/>
    </location>
</feature>
<name>A0AAD7BRS0_9AGAR</name>
<gene>
    <name evidence="2" type="ORF">FB45DRAFT_1079899</name>
</gene>
<organism evidence="2 3">
    <name type="scientific">Roridomyces roridus</name>
    <dbReference type="NCBI Taxonomy" id="1738132"/>
    <lineage>
        <taxon>Eukaryota</taxon>
        <taxon>Fungi</taxon>
        <taxon>Dikarya</taxon>
        <taxon>Basidiomycota</taxon>
        <taxon>Agaricomycotina</taxon>
        <taxon>Agaricomycetes</taxon>
        <taxon>Agaricomycetidae</taxon>
        <taxon>Agaricales</taxon>
        <taxon>Marasmiineae</taxon>
        <taxon>Mycenaceae</taxon>
        <taxon>Roridomyces</taxon>
    </lineage>
</organism>
<proteinExistence type="predicted"/>
<dbReference type="EMBL" id="JARKIF010000010">
    <property type="protein sequence ID" value="KAJ7628706.1"/>
    <property type="molecule type" value="Genomic_DNA"/>
</dbReference>
<keyword evidence="3" id="KW-1185">Reference proteome</keyword>
<reference evidence="2" key="1">
    <citation type="submission" date="2023-03" db="EMBL/GenBank/DDBJ databases">
        <title>Massive genome expansion in bonnet fungi (Mycena s.s.) driven by repeated elements and novel gene families across ecological guilds.</title>
        <authorList>
            <consortium name="Lawrence Berkeley National Laboratory"/>
            <person name="Harder C.B."/>
            <person name="Miyauchi S."/>
            <person name="Viragh M."/>
            <person name="Kuo A."/>
            <person name="Thoen E."/>
            <person name="Andreopoulos B."/>
            <person name="Lu D."/>
            <person name="Skrede I."/>
            <person name="Drula E."/>
            <person name="Henrissat B."/>
            <person name="Morin E."/>
            <person name="Kohler A."/>
            <person name="Barry K."/>
            <person name="LaButti K."/>
            <person name="Morin E."/>
            <person name="Salamov A."/>
            <person name="Lipzen A."/>
            <person name="Mereny Z."/>
            <person name="Hegedus B."/>
            <person name="Baldrian P."/>
            <person name="Stursova M."/>
            <person name="Weitz H."/>
            <person name="Taylor A."/>
            <person name="Grigoriev I.V."/>
            <person name="Nagy L.G."/>
            <person name="Martin F."/>
            <person name="Kauserud H."/>
        </authorList>
    </citation>
    <scope>NUCLEOTIDE SEQUENCE</scope>
    <source>
        <strain evidence="2">9284</strain>
    </source>
</reference>
<dbReference type="Proteomes" id="UP001221142">
    <property type="component" value="Unassembled WGS sequence"/>
</dbReference>
<comment type="caution">
    <text evidence="2">The sequence shown here is derived from an EMBL/GenBank/DDBJ whole genome shotgun (WGS) entry which is preliminary data.</text>
</comment>
<sequence>MTQSYSSYDLVWHSTVDRDGIPHPLKIRFGMGIELSGKEERYLSRLPQISHVLRNQIIFWVNDPTLKAKARGLIVLTTTYLPDIRVPEPIQISEEKSVDLVVARPHDPHPVDSSCLPHNAANSLAIGFLERKDTIKAGMRELMHGIVLKSFRQKSKKPVLIDLPLHEYVARGWDETNKQWRNTVWPTLDEEFRDVPISAAAWNLRIQAGSSRVEAVTEGAGVLTRSSRNVVATMPPALLMAESSQTEPISTATSRSEGCDVQESDGAMEVD</sequence>
<feature type="compositionally biased region" description="Polar residues" evidence="1">
    <location>
        <begin position="242"/>
        <end position="256"/>
    </location>
</feature>
<protein>
    <submittedName>
        <fullName evidence="2">Uncharacterized protein</fullName>
    </submittedName>
</protein>
<evidence type="ECO:0000256" key="1">
    <source>
        <dbReference type="SAM" id="MobiDB-lite"/>
    </source>
</evidence>